<evidence type="ECO:0000313" key="1">
    <source>
        <dbReference type="EMBL" id="KAK5918401.1"/>
    </source>
</evidence>
<accession>A0AAN8D7V7</accession>
<organism evidence="1 2">
    <name type="scientific">Champsocephalus gunnari</name>
    <name type="common">Mackerel icefish</name>
    <dbReference type="NCBI Taxonomy" id="52237"/>
    <lineage>
        <taxon>Eukaryota</taxon>
        <taxon>Metazoa</taxon>
        <taxon>Chordata</taxon>
        <taxon>Craniata</taxon>
        <taxon>Vertebrata</taxon>
        <taxon>Euteleostomi</taxon>
        <taxon>Actinopterygii</taxon>
        <taxon>Neopterygii</taxon>
        <taxon>Teleostei</taxon>
        <taxon>Neoteleostei</taxon>
        <taxon>Acanthomorphata</taxon>
        <taxon>Eupercaria</taxon>
        <taxon>Perciformes</taxon>
        <taxon>Notothenioidei</taxon>
        <taxon>Channichthyidae</taxon>
        <taxon>Champsocephalus</taxon>
    </lineage>
</organism>
<sequence length="69" mass="7602">MTNISEYTLASSHTKQSRLEEVSPPPALALCLPALHLTGLLFPPRRHHGCLPAAAASVNTERQDFFNYL</sequence>
<proteinExistence type="predicted"/>
<comment type="caution">
    <text evidence="1">The sequence shown here is derived from an EMBL/GenBank/DDBJ whole genome shotgun (WGS) entry which is preliminary data.</text>
</comment>
<keyword evidence="2" id="KW-1185">Reference proteome</keyword>
<evidence type="ECO:0000313" key="2">
    <source>
        <dbReference type="Proteomes" id="UP001331515"/>
    </source>
</evidence>
<name>A0AAN8D7V7_CHAGU</name>
<dbReference type="EMBL" id="JAURVH010001525">
    <property type="protein sequence ID" value="KAK5918401.1"/>
    <property type="molecule type" value="Genomic_DNA"/>
</dbReference>
<dbReference type="Proteomes" id="UP001331515">
    <property type="component" value="Unassembled WGS sequence"/>
</dbReference>
<dbReference type="AlphaFoldDB" id="A0AAN8D7V7"/>
<reference evidence="1 2" key="1">
    <citation type="journal article" date="2023" name="Mol. Biol. Evol.">
        <title>Genomics of Secondarily Temperate Adaptation in the Only Non-Antarctic Icefish.</title>
        <authorList>
            <person name="Rivera-Colon A.G."/>
            <person name="Rayamajhi N."/>
            <person name="Minhas B.F."/>
            <person name="Madrigal G."/>
            <person name="Bilyk K.T."/>
            <person name="Yoon V."/>
            <person name="Hune M."/>
            <person name="Gregory S."/>
            <person name="Cheng C.H.C."/>
            <person name="Catchen J.M."/>
        </authorList>
    </citation>
    <scope>NUCLEOTIDE SEQUENCE [LARGE SCALE GENOMIC DNA]</scope>
    <source>
        <tissue evidence="1">White muscle</tissue>
    </source>
</reference>
<protein>
    <submittedName>
        <fullName evidence="1">Uncharacterized protein</fullName>
    </submittedName>
</protein>
<gene>
    <name evidence="1" type="ORF">CgunFtcFv8_003171</name>
</gene>